<reference evidence="9 10" key="1">
    <citation type="journal article" date="2014" name="Int. J. Syst. Evol. Microbiol.">
        <title>Complete genome sequence of Corynebacterium casei LMG S-19264T (=DSM 44701T), isolated from a smear-ripened cheese.</title>
        <authorList>
            <consortium name="US DOE Joint Genome Institute (JGI-PGF)"/>
            <person name="Walter F."/>
            <person name="Albersmeier A."/>
            <person name="Kalinowski J."/>
            <person name="Ruckert C."/>
        </authorList>
    </citation>
    <scope>NUCLEOTIDE SEQUENCE [LARGE SCALE GENOMIC DNA]</scope>
    <source>
        <strain evidence="9 10">KCTC 23968</strain>
    </source>
</reference>
<dbReference type="PANTHER" id="PTHR45339:SF1">
    <property type="entry name" value="HYBRID SIGNAL TRANSDUCTION HISTIDINE KINASE J"/>
    <property type="match status" value="1"/>
</dbReference>
<keyword evidence="3 5" id="KW-0597">Phosphoprotein</keyword>
<dbReference type="SUPFAM" id="SSF47384">
    <property type="entry name" value="Homodimeric domain of signal transducing histidine kinase"/>
    <property type="match status" value="1"/>
</dbReference>
<evidence type="ECO:0000256" key="1">
    <source>
        <dbReference type="ARBA" id="ARBA00000085"/>
    </source>
</evidence>
<evidence type="ECO:0000256" key="5">
    <source>
        <dbReference type="PROSITE-ProRule" id="PRU00169"/>
    </source>
</evidence>
<dbReference type="EMBL" id="BMYV01000002">
    <property type="protein sequence ID" value="GGX67811.1"/>
    <property type="molecule type" value="Genomic_DNA"/>
</dbReference>
<dbReference type="InterPro" id="IPR001789">
    <property type="entry name" value="Sig_transdc_resp-reg_receiver"/>
</dbReference>
<dbReference type="SMART" id="SM00388">
    <property type="entry name" value="HisKA"/>
    <property type="match status" value="1"/>
</dbReference>
<dbReference type="Gene3D" id="3.40.50.2300">
    <property type="match status" value="1"/>
</dbReference>
<dbReference type="AlphaFoldDB" id="A0A918NHD1"/>
<dbReference type="SMART" id="SM00448">
    <property type="entry name" value="REC"/>
    <property type="match status" value="1"/>
</dbReference>
<dbReference type="Pfam" id="PF02518">
    <property type="entry name" value="HATPase_c"/>
    <property type="match status" value="1"/>
</dbReference>
<dbReference type="Proteomes" id="UP000600865">
    <property type="component" value="Unassembled WGS sequence"/>
</dbReference>
<dbReference type="SUPFAM" id="SSF48452">
    <property type="entry name" value="TPR-like"/>
    <property type="match status" value="1"/>
</dbReference>
<dbReference type="Gene3D" id="1.25.40.10">
    <property type="entry name" value="Tetratricopeptide repeat domain"/>
    <property type="match status" value="1"/>
</dbReference>
<keyword evidence="6" id="KW-0812">Transmembrane</keyword>
<dbReference type="InterPro" id="IPR036097">
    <property type="entry name" value="HisK_dim/P_sf"/>
</dbReference>
<dbReference type="CDD" id="cd00082">
    <property type="entry name" value="HisKA"/>
    <property type="match status" value="1"/>
</dbReference>
<evidence type="ECO:0000259" key="7">
    <source>
        <dbReference type="PROSITE" id="PS50109"/>
    </source>
</evidence>
<dbReference type="InterPro" id="IPR011006">
    <property type="entry name" value="CheY-like_superfamily"/>
</dbReference>
<evidence type="ECO:0000256" key="3">
    <source>
        <dbReference type="ARBA" id="ARBA00022553"/>
    </source>
</evidence>
<feature type="domain" description="Response regulatory" evidence="8">
    <location>
        <begin position="753"/>
        <end position="870"/>
    </location>
</feature>
<accession>A0A918NHD1</accession>
<evidence type="ECO:0000259" key="8">
    <source>
        <dbReference type="PROSITE" id="PS50110"/>
    </source>
</evidence>
<dbReference type="PROSITE" id="PS50110">
    <property type="entry name" value="RESPONSE_REGULATORY"/>
    <property type="match status" value="1"/>
</dbReference>
<dbReference type="InterPro" id="IPR003661">
    <property type="entry name" value="HisK_dim/P_dom"/>
</dbReference>
<sequence length="883" mass="96836">MTENSPSIDPRLIEIVEIVKQRAGKKTNVVALSSPVEANEGVKKVITAINDVRASEYSKSPDNIRAAISAYEQLPMTGEGPSMSRVIDLYARQAEMLADDASSEQQVTSIKEFIEGGSWFERYFALSLSAQLLSENKQRQLSLQYAQAAMAEIPENGDQDPYVRYAKGKITSVIAQLHNLQGNTDLAILNSLEYLRLTEEDPDVIAGIDLINNLIFSHSMSRDHDALIYLSEQLLKIEKSGNSSVSGLSEFRISQVMNSTGNFGAGLSYANASLEKSTHPMVTRQAKTNKAIALMGLGRKAEALRVIEDAQIDLSPQHLLTEETSRDRLYLGFLLAQTEDRGLATKMFNRQIDVTSQKFLAINSRATTAMLADLENSRERQVEREAAAAREAHLHEVTIEKQRKLNRALIGLTALFAMATVAAIFFARFRSKMAEKLEVKTQEAASAEKLKTEFLGMISHELRTPLNAIIGISDFLTQYHGDADTRKKTSIILKGGNDLLSVVESLTDMARIDADQMSLDANDVDLAAALSRIPEPWLEKAEAKGLTFTHFIDPAITSHHIDHKRLIQCIDVILSNAVQFTQEGRVHLHITAESNAVGEVVGLNAVVADTGRGMTDLVQSRLFTPFMQADTSRKRNHMGTGLNLAIAYALAVMMGGGITVVSREGRGSEFKLSVKLGPVSQETELQTPETKIVPKAEPILPPPATIKLGPPILDTHVAPKAPLIDLMKPAVGTLGLHQAERDVSSAPLESGFKILIVDDMEPNRDILRLMLETKGHHCDEASSGSAALRRLEENRYDLMILDVHMSPMDGIETLKRIRSGRSDYSNIPVVALTADSAPSINADCMAAGADLFLMKPVRQGELLQALAYLHKTTGVRFLAQTFN</sequence>
<dbReference type="InterPro" id="IPR004358">
    <property type="entry name" value="Sig_transdc_His_kin-like_C"/>
</dbReference>
<feature type="transmembrane region" description="Helical" evidence="6">
    <location>
        <begin position="408"/>
        <end position="427"/>
    </location>
</feature>
<feature type="transmembrane region" description="Helical" evidence="6">
    <location>
        <begin position="642"/>
        <end position="661"/>
    </location>
</feature>
<dbReference type="PANTHER" id="PTHR45339">
    <property type="entry name" value="HYBRID SIGNAL TRANSDUCTION HISTIDINE KINASE J"/>
    <property type="match status" value="1"/>
</dbReference>
<dbReference type="SUPFAM" id="SSF52172">
    <property type="entry name" value="CheY-like"/>
    <property type="match status" value="1"/>
</dbReference>
<dbReference type="EC" id="2.7.13.3" evidence="2"/>
<evidence type="ECO:0000256" key="2">
    <source>
        <dbReference type="ARBA" id="ARBA00012438"/>
    </source>
</evidence>
<keyword evidence="10" id="KW-1185">Reference proteome</keyword>
<dbReference type="CDD" id="cd17546">
    <property type="entry name" value="REC_hyHK_CKI1_RcsC-like"/>
    <property type="match status" value="1"/>
</dbReference>
<name>A0A918NHD1_9PROT</name>
<keyword evidence="6" id="KW-0472">Membrane</keyword>
<dbReference type="GO" id="GO:0000155">
    <property type="term" value="F:phosphorelay sensor kinase activity"/>
    <property type="evidence" value="ECO:0007669"/>
    <property type="project" value="InterPro"/>
</dbReference>
<dbReference type="PROSITE" id="PS50109">
    <property type="entry name" value="HIS_KIN"/>
    <property type="match status" value="1"/>
</dbReference>
<dbReference type="InterPro" id="IPR036890">
    <property type="entry name" value="HATPase_C_sf"/>
</dbReference>
<dbReference type="InterPro" id="IPR003594">
    <property type="entry name" value="HATPase_dom"/>
</dbReference>
<dbReference type="Gene3D" id="3.30.565.10">
    <property type="entry name" value="Histidine kinase-like ATPase, C-terminal domain"/>
    <property type="match status" value="1"/>
</dbReference>
<keyword evidence="4" id="KW-0902">Two-component regulatory system</keyword>
<keyword evidence="6" id="KW-1133">Transmembrane helix</keyword>
<evidence type="ECO:0000256" key="4">
    <source>
        <dbReference type="ARBA" id="ARBA00023012"/>
    </source>
</evidence>
<gene>
    <name evidence="9" type="ORF">GCM10011309_16860</name>
</gene>
<feature type="modified residue" description="4-aspartylphosphate" evidence="5">
    <location>
        <position position="802"/>
    </location>
</feature>
<comment type="catalytic activity">
    <reaction evidence="1">
        <text>ATP + protein L-histidine = ADP + protein N-phospho-L-histidine.</text>
        <dbReference type="EC" id="2.7.13.3"/>
    </reaction>
</comment>
<feature type="domain" description="Histidine kinase" evidence="7">
    <location>
        <begin position="457"/>
        <end position="678"/>
    </location>
</feature>
<dbReference type="PRINTS" id="PR00344">
    <property type="entry name" value="BCTRLSENSOR"/>
</dbReference>
<evidence type="ECO:0000313" key="9">
    <source>
        <dbReference type="EMBL" id="GGX67811.1"/>
    </source>
</evidence>
<evidence type="ECO:0000256" key="6">
    <source>
        <dbReference type="SAM" id="Phobius"/>
    </source>
</evidence>
<dbReference type="SUPFAM" id="SSF55874">
    <property type="entry name" value="ATPase domain of HSP90 chaperone/DNA topoisomerase II/histidine kinase"/>
    <property type="match status" value="1"/>
</dbReference>
<dbReference type="Gene3D" id="1.10.287.130">
    <property type="match status" value="1"/>
</dbReference>
<protein>
    <recommendedName>
        <fullName evidence="2">histidine kinase</fullName>
        <ecNumber evidence="2">2.7.13.3</ecNumber>
    </recommendedName>
</protein>
<organism evidence="9 10">
    <name type="scientific">Litorimonas cladophorae</name>
    <dbReference type="NCBI Taxonomy" id="1220491"/>
    <lineage>
        <taxon>Bacteria</taxon>
        <taxon>Pseudomonadati</taxon>
        <taxon>Pseudomonadota</taxon>
        <taxon>Alphaproteobacteria</taxon>
        <taxon>Maricaulales</taxon>
        <taxon>Robiginitomaculaceae</taxon>
    </lineage>
</organism>
<proteinExistence type="predicted"/>
<comment type="caution">
    <text evidence="9">The sequence shown here is derived from an EMBL/GenBank/DDBJ whole genome shotgun (WGS) entry which is preliminary data.</text>
</comment>
<dbReference type="Pfam" id="PF00072">
    <property type="entry name" value="Response_reg"/>
    <property type="match status" value="1"/>
</dbReference>
<dbReference type="Pfam" id="PF00512">
    <property type="entry name" value="HisKA"/>
    <property type="match status" value="1"/>
</dbReference>
<evidence type="ECO:0000313" key="10">
    <source>
        <dbReference type="Proteomes" id="UP000600865"/>
    </source>
</evidence>
<dbReference type="InterPro" id="IPR011990">
    <property type="entry name" value="TPR-like_helical_dom_sf"/>
</dbReference>
<dbReference type="InterPro" id="IPR005467">
    <property type="entry name" value="His_kinase_dom"/>
</dbReference>
<dbReference type="SMART" id="SM00387">
    <property type="entry name" value="HATPase_c"/>
    <property type="match status" value="1"/>
</dbReference>